<proteinExistence type="predicted"/>
<protein>
    <submittedName>
        <fullName evidence="2">Uncharacterized protein</fullName>
    </submittedName>
</protein>
<dbReference type="Proteomes" id="UP000065261">
    <property type="component" value="Chromosome I"/>
</dbReference>
<feature type="region of interest" description="Disordered" evidence="1">
    <location>
        <begin position="28"/>
        <end position="48"/>
    </location>
</feature>
<name>A0A0U2WDM0_9GAMM</name>
<dbReference type="KEGG" id="ptn:PTRA_a1993"/>
<reference evidence="2 3" key="1">
    <citation type="submission" date="2015-03" db="EMBL/GenBank/DDBJ databases">
        <authorList>
            <person name="Murphy D."/>
        </authorList>
    </citation>
    <scope>NUCLEOTIDE SEQUENCE [LARGE SCALE GENOMIC DNA]</scope>
    <source>
        <strain evidence="2 3">KMM 520</strain>
    </source>
</reference>
<dbReference type="AlphaFoldDB" id="A0A0U2WDM0"/>
<gene>
    <name evidence="2" type="ORF">PTRA_a1993</name>
</gene>
<evidence type="ECO:0000256" key="1">
    <source>
        <dbReference type="SAM" id="MobiDB-lite"/>
    </source>
</evidence>
<dbReference type="PATRIC" id="fig|1315283.4.peg.1720"/>
<organism evidence="2">
    <name type="scientific">Pseudoalteromonas translucida KMM 520</name>
    <dbReference type="NCBI Taxonomy" id="1315283"/>
    <lineage>
        <taxon>Bacteria</taxon>
        <taxon>Pseudomonadati</taxon>
        <taxon>Pseudomonadota</taxon>
        <taxon>Gammaproteobacteria</taxon>
        <taxon>Alteromonadales</taxon>
        <taxon>Pseudoalteromonadaceae</taxon>
        <taxon>Pseudoalteromonas</taxon>
    </lineage>
</organism>
<accession>A0A0U2WDM0</accession>
<evidence type="ECO:0000313" key="2">
    <source>
        <dbReference type="EMBL" id="ALS33127.1"/>
    </source>
</evidence>
<evidence type="ECO:0000313" key="3">
    <source>
        <dbReference type="Proteomes" id="UP000065261"/>
    </source>
</evidence>
<dbReference type="EMBL" id="CP011034">
    <property type="protein sequence ID" value="ALS33127.1"/>
    <property type="molecule type" value="Genomic_DNA"/>
</dbReference>
<sequence length="48" mass="5636">MQSQFSTHEIELIDALDYLLEPVFKPHFAYPKSKDPSQRNAPKKTKFN</sequence>